<keyword evidence="6 7" id="KW-0173">Coenzyme A biosynthesis</keyword>
<feature type="compositionally biased region" description="Basic and acidic residues" evidence="9">
    <location>
        <begin position="288"/>
        <end position="301"/>
    </location>
</feature>
<dbReference type="Proteomes" id="UP001164965">
    <property type="component" value="Chromosome"/>
</dbReference>
<dbReference type="GO" id="GO:0004140">
    <property type="term" value="F:dephospho-CoA kinase activity"/>
    <property type="evidence" value="ECO:0007669"/>
    <property type="project" value="UniProtKB-EC"/>
</dbReference>
<dbReference type="PANTHER" id="PTHR10695">
    <property type="entry name" value="DEPHOSPHO-COA KINASE-RELATED"/>
    <property type="match status" value="1"/>
</dbReference>
<dbReference type="Gene3D" id="3.30.460.10">
    <property type="entry name" value="Beta Polymerase, domain 2"/>
    <property type="match status" value="1"/>
</dbReference>
<evidence type="ECO:0000256" key="6">
    <source>
        <dbReference type="ARBA" id="ARBA00022993"/>
    </source>
</evidence>
<name>A0ABY6NWQ2_9NOCA</name>
<keyword evidence="7 10" id="KW-0808">Transferase</keyword>
<evidence type="ECO:0000256" key="8">
    <source>
        <dbReference type="NCBIfam" id="TIGR00152"/>
    </source>
</evidence>
<comment type="pathway">
    <text evidence="7">Cofactor biosynthesis; coenzyme A biosynthesis; CoA from (R)-pantothenate: step 5/5.</text>
</comment>
<dbReference type="HAMAP" id="MF_00376">
    <property type="entry name" value="Dephospho_CoA_kinase"/>
    <property type="match status" value="1"/>
</dbReference>
<reference evidence="10" key="1">
    <citation type="submission" date="2022-10" db="EMBL/GenBank/DDBJ databases">
        <title>Rhodococcus sp.75.</title>
        <authorList>
            <person name="Sun M."/>
        </authorList>
    </citation>
    <scope>NUCLEOTIDE SEQUENCE</scope>
    <source>
        <strain evidence="10">75</strain>
    </source>
</reference>
<feature type="binding site" evidence="7">
    <location>
        <begin position="11"/>
        <end position="16"/>
    </location>
    <ligand>
        <name>ATP</name>
        <dbReference type="ChEBI" id="CHEBI:30616"/>
    </ligand>
</feature>
<dbReference type="Pfam" id="PF01121">
    <property type="entry name" value="CoaE"/>
    <property type="match status" value="1"/>
</dbReference>
<dbReference type="RefSeq" id="WP_265381563.1">
    <property type="nucleotide sequence ID" value="NZ_CP110615.1"/>
</dbReference>
<dbReference type="InterPro" id="IPR001977">
    <property type="entry name" value="Depp_CoAkinase"/>
</dbReference>
<evidence type="ECO:0000256" key="1">
    <source>
        <dbReference type="ARBA" id="ARBA00008826"/>
    </source>
</evidence>
<comment type="similarity">
    <text evidence="1">In the N-terminal section; belongs to the CoaE family.</text>
</comment>
<comment type="similarity">
    <text evidence="2">In the C-terminal section; belongs to the UPF0157 (GrpB) family.</text>
</comment>
<protein>
    <recommendedName>
        <fullName evidence="7 8">Dephospho-CoA kinase</fullName>
        <ecNumber evidence="7 8">2.7.1.24</ecNumber>
    </recommendedName>
    <alternativeName>
        <fullName evidence="7">Dephosphocoenzyme A kinase</fullName>
    </alternativeName>
</protein>
<dbReference type="Gene3D" id="3.40.50.300">
    <property type="entry name" value="P-loop containing nucleotide triphosphate hydrolases"/>
    <property type="match status" value="1"/>
</dbReference>
<proteinExistence type="inferred from homology"/>
<dbReference type="CDD" id="cd02022">
    <property type="entry name" value="DPCK"/>
    <property type="match status" value="1"/>
</dbReference>
<evidence type="ECO:0000313" key="10">
    <source>
        <dbReference type="EMBL" id="UZJ23456.1"/>
    </source>
</evidence>
<dbReference type="Pfam" id="PF04229">
    <property type="entry name" value="GrpB"/>
    <property type="match status" value="1"/>
</dbReference>
<dbReference type="EMBL" id="CP110615">
    <property type="protein sequence ID" value="UZJ23456.1"/>
    <property type="molecule type" value="Genomic_DNA"/>
</dbReference>
<evidence type="ECO:0000256" key="3">
    <source>
        <dbReference type="ARBA" id="ARBA00022490"/>
    </source>
</evidence>
<comment type="catalytic activity">
    <reaction evidence="7">
        <text>3'-dephospho-CoA + ATP = ADP + CoA + H(+)</text>
        <dbReference type="Rhea" id="RHEA:18245"/>
        <dbReference type="ChEBI" id="CHEBI:15378"/>
        <dbReference type="ChEBI" id="CHEBI:30616"/>
        <dbReference type="ChEBI" id="CHEBI:57287"/>
        <dbReference type="ChEBI" id="CHEBI:57328"/>
        <dbReference type="ChEBI" id="CHEBI:456216"/>
        <dbReference type="EC" id="2.7.1.24"/>
    </reaction>
</comment>
<evidence type="ECO:0000256" key="7">
    <source>
        <dbReference type="HAMAP-Rule" id="MF_00376"/>
    </source>
</evidence>
<keyword evidence="4 7" id="KW-0547">Nucleotide-binding</keyword>
<evidence type="ECO:0000256" key="2">
    <source>
        <dbReference type="ARBA" id="ARBA00011058"/>
    </source>
</evidence>
<dbReference type="InterPro" id="IPR043519">
    <property type="entry name" value="NT_sf"/>
</dbReference>
<dbReference type="NCBIfam" id="TIGR00152">
    <property type="entry name" value="dephospho-CoA kinase"/>
    <property type="match status" value="1"/>
</dbReference>
<dbReference type="PANTHER" id="PTHR10695:SF46">
    <property type="entry name" value="BIFUNCTIONAL COENZYME A SYNTHASE-RELATED"/>
    <property type="match status" value="1"/>
</dbReference>
<dbReference type="EC" id="2.7.1.24" evidence="7 8"/>
<evidence type="ECO:0000256" key="9">
    <source>
        <dbReference type="SAM" id="MobiDB-lite"/>
    </source>
</evidence>
<comment type="function">
    <text evidence="7">Catalyzes the phosphorylation of the 3'-hydroxyl group of dephosphocoenzyme A to form coenzyme A.</text>
</comment>
<comment type="subcellular location">
    <subcellularLocation>
        <location evidence="7">Cytoplasm</location>
    </subcellularLocation>
</comment>
<gene>
    <name evidence="7 10" type="primary">coaE</name>
    <name evidence="10" type="ORF">RHODO2019_09425</name>
</gene>
<dbReference type="InterPro" id="IPR027417">
    <property type="entry name" value="P-loop_NTPase"/>
</dbReference>
<dbReference type="NCBIfam" id="NF002879">
    <property type="entry name" value="PRK03333.1"/>
    <property type="match status" value="1"/>
</dbReference>
<evidence type="ECO:0000256" key="4">
    <source>
        <dbReference type="ARBA" id="ARBA00022741"/>
    </source>
</evidence>
<sequence>MLRVGLTGGIGAGKSTVSSTLSELGALVVDADRIAREVVQPGTPGLAAVVEAFGEGVLSPDGTLDRPALGSRVFGDDEARRVLNGVLHPLIGARTAELVAAAPADAVLLHDVPLLVENRMGAVFHLVVVVHTPEDERVDRLVSQRGMTEADARARIAAQASDDDRRAAADVWLDNSGAPDALRPLVEQLWQARLVPYERHVRERTWDRPRPVLVPADPTWPAQARRLASRLRLVLGEAALRVDHVGPTAVAGLDAEDVLDLQVTVRSPAAVDGLADALADGGFPRHGGTHDDPKAEHPDPAGRAERLHVHADPGRPANVHLRLDGSPGQRLALVLRDWLRDQPEVVAERTAAVRDTEVLPRAAAEQPWFDAASPRALAWAELTGWEPGPPGAS</sequence>
<keyword evidence="11" id="KW-1185">Reference proteome</keyword>
<dbReference type="PROSITE" id="PS51219">
    <property type="entry name" value="DPCK"/>
    <property type="match status" value="1"/>
</dbReference>
<keyword evidence="5 7" id="KW-0067">ATP-binding</keyword>
<keyword evidence="7 10" id="KW-0418">Kinase</keyword>
<evidence type="ECO:0000256" key="5">
    <source>
        <dbReference type="ARBA" id="ARBA00022840"/>
    </source>
</evidence>
<comment type="similarity">
    <text evidence="7">Belongs to the CoaE family.</text>
</comment>
<dbReference type="InterPro" id="IPR007344">
    <property type="entry name" value="GrpB/CoaE"/>
</dbReference>
<dbReference type="SUPFAM" id="SSF81301">
    <property type="entry name" value="Nucleotidyltransferase"/>
    <property type="match status" value="1"/>
</dbReference>
<feature type="region of interest" description="Disordered" evidence="9">
    <location>
        <begin position="281"/>
        <end position="301"/>
    </location>
</feature>
<evidence type="ECO:0000313" key="11">
    <source>
        <dbReference type="Proteomes" id="UP001164965"/>
    </source>
</evidence>
<organism evidence="10 11">
    <name type="scientific">Rhodococcus antarcticus</name>
    <dbReference type="NCBI Taxonomy" id="2987751"/>
    <lineage>
        <taxon>Bacteria</taxon>
        <taxon>Bacillati</taxon>
        <taxon>Actinomycetota</taxon>
        <taxon>Actinomycetes</taxon>
        <taxon>Mycobacteriales</taxon>
        <taxon>Nocardiaceae</taxon>
        <taxon>Rhodococcus</taxon>
    </lineage>
</organism>
<keyword evidence="3 7" id="KW-0963">Cytoplasm</keyword>
<dbReference type="SUPFAM" id="SSF52540">
    <property type="entry name" value="P-loop containing nucleoside triphosphate hydrolases"/>
    <property type="match status" value="1"/>
</dbReference>
<accession>A0ABY6NWQ2</accession>